<dbReference type="Gene3D" id="3.40.50.12780">
    <property type="entry name" value="N-terminal domain of ligase-like"/>
    <property type="match status" value="1"/>
</dbReference>
<keyword evidence="3 8" id="KW-0436">Ligase</keyword>
<dbReference type="PANTHER" id="PTHR24096">
    <property type="entry name" value="LONG-CHAIN-FATTY-ACID--COA LIGASE"/>
    <property type="match status" value="1"/>
</dbReference>
<comment type="similarity">
    <text evidence="1">Belongs to the ATP-dependent AMP-binding enzyme family.</text>
</comment>
<dbReference type="InterPro" id="IPR000873">
    <property type="entry name" value="AMP-dep_synth/lig_dom"/>
</dbReference>
<evidence type="ECO:0000256" key="4">
    <source>
        <dbReference type="ARBA" id="ARBA00022840"/>
    </source>
</evidence>
<dbReference type="InterPro" id="IPR042099">
    <property type="entry name" value="ANL_N_sf"/>
</dbReference>
<dbReference type="PROSITE" id="PS00455">
    <property type="entry name" value="AMP_BINDING"/>
    <property type="match status" value="1"/>
</dbReference>
<organism evidence="8">
    <name type="scientific">Curcuma longa</name>
    <name type="common">Turmeric</name>
    <name type="synonym">Curcuma domestica</name>
    <dbReference type="NCBI Taxonomy" id="136217"/>
    <lineage>
        <taxon>Eukaryota</taxon>
        <taxon>Viridiplantae</taxon>
        <taxon>Streptophyta</taxon>
        <taxon>Embryophyta</taxon>
        <taxon>Tracheophyta</taxon>
        <taxon>Spermatophyta</taxon>
        <taxon>Magnoliopsida</taxon>
        <taxon>Liliopsida</taxon>
        <taxon>Zingiberales</taxon>
        <taxon>Zingiberaceae</taxon>
        <taxon>Curcuma</taxon>
    </lineage>
</organism>
<feature type="compositionally biased region" description="Basic residues" evidence="6">
    <location>
        <begin position="445"/>
        <end position="463"/>
    </location>
</feature>
<evidence type="ECO:0000313" key="8">
    <source>
        <dbReference type="EMBL" id="ANA11224.1"/>
    </source>
</evidence>
<dbReference type="GO" id="GO:0009698">
    <property type="term" value="P:phenylpropanoid metabolic process"/>
    <property type="evidence" value="ECO:0007669"/>
    <property type="project" value="UniProtKB-ARBA"/>
</dbReference>
<feature type="region of interest" description="Disordered" evidence="6">
    <location>
        <begin position="386"/>
        <end position="574"/>
    </location>
</feature>
<evidence type="ECO:0000259" key="7">
    <source>
        <dbReference type="Pfam" id="PF00501"/>
    </source>
</evidence>
<name>A0A166IKK3_CURLO</name>
<dbReference type="GO" id="GO:0106290">
    <property type="term" value="F:trans-cinnamate-CoA ligase activity"/>
    <property type="evidence" value="ECO:0007669"/>
    <property type="project" value="UniProtKB-ARBA"/>
</dbReference>
<feature type="compositionally biased region" description="Basic residues" evidence="6">
    <location>
        <begin position="486"/>
        <end position="498"/>
    </location>
</feature>
<sequence>MGSLPEETIFRSKLPDIHIDNRRPLHAYCFERLAEFGDRPCLIDGSKGTVMSYTEVDSASRRAAAGLRRFGVGRGQVIMILLRNSPEFVLAFLGASRRGAVATTTNPFYTPAEIHKQAVASGARLIVTESCYVDKVRDFARERGVVVVCVDDPLPEGCRRFSELLEEEEKTEEEEEEEEIDPDDVVALPYSSGTTGLPKGVMLTHRSLITSVAQQVDGENPNLYFHCDDVLLCVLPLFHIYSLNSVLLCGLRVGAAILLMRRFEISAMLELVQRYRVTVAPFVPPIVLEFVKSSLVDSYDLSSIRIVMSGAAPMGKELEEKFMAKLPNATLGQVHTSPPFITRMHAQSMSCSIFLSTMRKSQGYGMTEAGPVLAIVSGVREGAVSGEVRRLRHGGEERRAQDRGPRHRPRARPQPERRDLHQGRTNHERLSERSLCHEEHDRQRRLAAHRRHRSGRRRRRNLHSRQAEGDHQVQRLPGRAGGARGAAHHPPRHRRRRRSPDERRSRRRNPRGLRRPVKRLADHRRRDQAVRLQAGDLLQEDREGVLRGGHSEGAIWQNPAKGPESEARKSISIK</sequence>
<evidence type="ECO:0000256" key="1">
    <source>
        <dbReference type="ARBA" id="ARBA00006432"/>
    </source>
</evidence>
<dbReference type="GO" id="GO:0005524">
    <property type="term" value="F:ATP binding"/>
    <property type="evidence" value="ECO:0007669"/>
    <property type="project" value="UniProtKB-KW"/>
</dbReference>
<accession>A0A166IKK3</accession>
<dbReference type="InterPro" id="IPR020845">
    <property type="entry name" value="AMP-binding_CS"/>
</dbReference>
<feature type="compositionally biased region" description="Basic residues" evidence="6">
    <location>
        <begin position="505"/>
        <end position="523"/>
    </location>
</feature>
<keyword evidence="4" id="KW-0547">Nucleotide-binding</keyword>
<protein>
    <recommendedName>
        <fullName evidence="2">4-coumarate--CoA ligase</fullName>
        <ecNumber evidence="2">6.2.1.12</ecNumber>
    </recommendedName>
</protein>
<dbReference type="EC" id="6.2.1.12" evidence="2"/>
<evidence type="ECO:0000256" key="3">
    <source>
        <dbReference type="ARBA" id="ARBA00022598"/>
    </source>
</evidence>
<dbReference type="AlphaFoldDB" id="A0A166IKK3"/>
<dbReference type="Pfam" id="PF00501">
    <property type="entry name" value="AMP-binding"/>
    <property type="match status" value="1"/>
</dbReference>
<dbReference type="EMBL" id="KU095828">
    <property type="protein sequence ID" value="ANA11224.1"/>
    <property type="molecule type" value="mRNA"/>
</dbReference>
<dbReference type="SUPFAM" id="SSF56801">
    <property type="entry name" value="Acetyl-CoA synthetase-like"/>
    <property type="match status" value="1"/>
</dbReference>
<dbReference type="GO" id="GO:0016207">
    <property type="term" value="F:4-coumarate-CoA ligase activity"/>
    <property type="evidence" value="ECO:0007669"/>
    <property type="project" value="UniProtKB-EC"/>
</dbReference>
<evidence type="ECO:0000256" key="5">
    <source>
        <dbReference type="ARBA" id="ARBA00034252"/>
    </source>
</evidence>
<evidence type="ECO:0000256" key="2">
    <source>
        <dbReference type="ARBA" id="ARBA00012959"/>
    </source>
</evidence>
<dbReference type="PANTHER" id="PTHR24096:SF149">
    <property type="entry name" value="AMP-BINDING DOMAIN-CONTAINING PROTEIN-RELATED"/>
    <property type="match status" value="1"/>
</dbReference>
<keyword evidence="4" id="KW-0067">ATP-binding</keyword>
<feature type="domain" description="AMP-dependent synthetase/ligase" evidence="7">
    <location>
        <begin position="31"/>
        <end position="332"/>
    </location>
</feature>
<feature type="compositionally biased region" description="Basic and acidic residues" evidence="6">
    <location>
        <begin position="413"/>
        <end position="444"/>
    </location>
</feature>
<proteinExistence type="evidence at transcript level"/>
<evidence type="ECO:0000256" key="6">
    <source>
        <dbReference type="SAM" id="MobiDB-lite"/>
    </source>
</evidence>
<feature type="compositionally biased region" description="Basic and acidic residues" evidence="6">
    <location>
        <begin position="387"/>
        <end position="404"/>
    </location>
</feature>
<reference evidence="8" key="1">
    <citation type="submission" date="2015-11" db="EMBL/GenBank/DDBJ databases">
        <authorList>
            <person name="Zhang Y."/>
            <person name="Guo Z."/>
        </authorList>
    </citation>
    <scope>NUCLEOTIDE SEQUENCE</scope>
</reference>
<feature type="compositionally biased region" description="Basic and acidic residues" evidence="6">
    <location>
        <begin position="563"/>
        <end position="574"/>
    </location>
</feature>
<comment type="catalytic activity">
    <reaction evidence="5">
        <text>(E)-4-coumarate + ATP + CoA = (E)-4-coumaroyl-CoA + AMP + diphosphate</text>
        <dbReference type="Rhea" id="RHEA:19641"/>
        <dbReference type="ChEBI" id="CHEBI:12876"/>
        <dbReference type="ChEBI" id="CHEBI:30616"/>
        <dbReference type="ChEBI" id="CHEBI:33019"/>
        <dbReference type="ChEBI" id="CHEBI:57287"/>
        <dbReference type="ChEBI" id="CHEBI:85008"/>
        <dbReference type="ChEBI" id="CHEBI:456215"/>
        <dbReference type="EC" id="6.2.1.12"/>
    </reaction>
    <physiologicalReaction direction="left-to-right" evidence="5">
        <dbReference type="Rhea" id="RHEA:19642"/>
    </physiologicalReaction>
</comment>